<dbReference type="SUPFAM" id="SSF51621">
    <property type="entry name" value="Phosphoenolpyruvate/pyruvate domain"/>
    <property type="match status" value="1"/>
</dbReference>
<gene>
    <name evidence="5" type="ORF">ACFO8Q_04270</name>
</gene>
<feature type="domain" description="HpcH/HpaI aldolase/citrate lyase" evidence="4">
    <location>
        <begin position="18"/>
        <end position="210"/>
    </location>
</feature>
<reference evidence="6" key="1">
    <citation type="journal article" date="2019" name="Int. J. Syst. Evol. Microbiol.">
        <title>The Global Catalogue of Microorganisms (GCM) 10K type strain sequencing project: providing services to taxonomists for standard genome sequencing and annotation.</title>
        <authorList>
            <consortium name="The Broad Institute Genomics Platform"/>
            <consortium name="The Broad Institute Genome Sequencing Center for Infectious Disease"/>
            <person name="Wu L."/>
            <person name="Ma J."/>
        </authorList>
    </citation>
    <scope>NUCLEOTIDE SEQUENCE [LARGE SCALE GENOMIC DNA]</scope>
    <source>
        <strain evidence="6">WYCCWR 12678</strain>
    </source>
</reference>
<evidence type="ECO:0000256" key="1">
    <source>
        <dbReference type="ARBA" id="ARBA00005568"/>
    </source>
</evidence>
<dbReference type="InterPro" id="IPR040442">
    <property type="entry name" value="Pyrv_kinase-like_dom_sf"/>
</dbReference>
<dbReference type="EMBL" id="JBHSHC010000025">
    <property type="protein sequence ID" value="MFC4766594.1"/>
    <property type="molecule type" value="Genomic_DNA"/>
</dbReference>
<evidence type="ECO:0000256" key="3">
    <source>
        <dbReference type="ARBA" id="ARBA00023239"/>
    </source>
</evidence>
<dbReference type="GO" id="GO:0016829">
    <property type="term" value="F:lyase activity"/>
    <property type="evidence" value="ECO:0007669"/>
    <property type="project" value="UniProtKB-KW"/>
</dbReference>
<evidence type="ECO:0000259" key="4">
    <source>
        <dbReference type="Pfam" id="PF03328"/>
    </source>
</evidence>
<dbReference type="Pfam" id="PF03328">
    <property type="entry name" value="HpcH_HpaI"/>
    <property type="match status" value="1"/>
</dbReference>
<evidence type="ECO:0000256" key="2">
    <source>
        <dbReference type="ARBA" id="ARBA00022723"/>
    </source>
</evidence>
<accession>A0ABV9PWY0</accession>
<dbReference type="PANTHER" id="PTHR30502">
    <property type="entry name" value="2-KETO-3-DEOXY-L-RHAMNONATE ALDOLASE"/>
    <property type="match status" value="1"/>
</dbReference>
<comment type="caution">
    <text evidence="5">The sequence shown here is derived from an EMBL/GenBank/DDBJ whole genome shotgun (WGS) entry which is preliminary data.</text>
</comment>
<evidence type="ECO:0000313" key="5">
    <source>
        <dbReference type="EMBL" id="MFC4766594.1"/>
    </source>
</evidence>
<evidence type="ECO:0000313" key="6">
    <source>
        <dbReference type="Proteomes" id="UP001596002"/>
    </source>
</evidence>
<proteinExistence type="inferred from homology"/>
<organism evidence="5 6">
    <name type="scientific">Effusibacillus consociatus</name>
    <dbReference type="NCBI Taxonomy" id="1117041"/>
    <lineage>
        <taxon>Bacteria</taxon>
        <taxon>Bacillati</taxon>
        <taxon>Bacillota</taxon>
        <taxon>Bacilli</taxon>
        <taxon>Bacillales</taxon>
        <taxon>Alicyclobacillaceae</taxon>
        <taxon>Effusibacillus</taxon>
    </lineage>
</organism>
<dbReference type="Proteomes" id="UP001596002">
    <property type="component" value="Unassembled WGS sequence"/>
</dbReference>
<dbReference type="RefSeq" id="WP_380024493.1">
    <property type="nucleotide sequence ID" value="NZ_JBHSHC010000025.1"/>
</dbReference>
<dbReference type="InterPro" id="IPR015813">
    <property type="entry name" value="Pyrv/PenolPyrv_kinase-like_dom"/>
</dbReference>
<dbReference type="PANTHER" id="PTHR30502:SF0">
    <property type="entry name" value="PHOSPHOENOLPYRUVATE CARBOXYLASE FAMILY PROTEIN"/>
    <property type="match status" value="1"/>
</dbReference>
<keyword evidence="6" id="KW-1185">Reference proteome</keyword>
<protein>
    <submittedName>
        <fullName evidence="5">HpcH/HpaI aldolase/citrate lyase family protein</fullName>
    </submittedName>
</protein>
<name>A0ABV9PWY0_9BACL</name>
<dbReference type="Gene3D" id="3.20.20.60">
    <property type="entry name" value="Phosphoenolpyruvate-binding domains"/>
    <property type="match status" value="1"/>
</dbReference>
<sequence>MLRKNDLKQKLHEGKTVYGLFSSIPSPVMVEMIGCAGFDFVILDTEHLCMNPETLENMIRAAEAVNLTALVRVSDGSPGSILRALDAGAQGVVVPHVRTKEEAEAIVSASRYYPQGNRSLNGGRPAGFGKLDLQTYIQTANEEIMVVAMIENREGVEHIDEILSVPGIDMVLEGAADLSQSYGVPWQTRAPVVREALQRVQETASRAGVPYCAIPRAEEDFPAWHNKGVRVFVLGDERGTAFRALAAHLKKFEKLVEERDCR</sequence>
<dbReference type="InterPro" id="IPR050251">
    <property type="entry name" value="HpcH-HpaI_aldolase"/>
</dbReference>
<dbReference type="InterPro" id="IPR005000">
    <property type="entry name" value="Aldolase/citrate-lyase_domain"/>
</dbReference>
<keyword evidence="2" id="KW-0479">Metal-binding</keyword>
<keyword evidence="3 5" id="KW-0456">Lyase</keyword>
<comment type="similarity">
    <text evidence="1">Belongs to the HpcH/HpaI aldolase family.</text>
</comment>